<accession>A0A6S7JT83</accession>
<gene>
    <name evidence="2" type="ORF">PACLA_8A044534</name>
</gene>
<name>A0A6S7JT83_PARCT</name>
<feature type="non-terminal residue" evidence="2">
    <location>
        <position position="54"/>
    </location>
</feature>
<protein>
    <submittedName>
        <fullName evidence="2">Uncharacterized protein</fullName>
    </submittedName>
</protein>
<dbReference type="Proteomes" id="UP001152795">
    <property type="component" value="Unassembled WGS sequence"/>
</dbReference>
<dbReference type="EMBL" id="CACRXK020019944">
    <property type="protein sequence ID" value="CAB4034231.1"/>
    <property type="molecule type" value="Genomic_DNA"/>
</dbReference>
<comment type="caution">
    <text evidence="2">The sequence shown here is derived from an EMBL/GenBank/DDBJ whole genome shotgun (WGS) entry which is preliminary data.</text>
</comment>
<keyword evidence="3" id="KW-1185">Reference proteome</keyword>
<evidence type="ECO:0000256" key="1">
    <source>
        <dbReference type="SAM" id="MobiDB-lite"/>
    </source>
</evidence>
<dbReference type="AlphaFoldDB" id="A0A6S7JT83"/>
<reference evidence="2" key="1">
    <citation type="submission" date="2020-04" db="EMBL/GenBank/DDBJ databases">
        <authorList>
            <person name="Alioto T."/>
            <person name="Alioto T."/>
            <person name="Gomez Garrido J."/>
        </authorList>
    </citation>
    <scope>NUCLEOTIDE SEQUENCE</scope>
    <source>
        <strain evidence="2">A484AB</strain>
    </source>
</reference>
<sequence>AIHSRSSEEMSTRRYTKSQYSKKEHADRQGSKEENDHERRLLTHPTKKLWTSTN</sequence>
<feature type="compositionally biased region" description="Basic and acidic residues" evidence="1">
    <location>
        <begin position="1"/>
        <end position="12"/>
    </location>
</feature>
<evidence type="ECO:0000313" key="2">
    <source>
        <dbReference type="EMBL" id="CAB4034231.1"/>
    </source>
</evidence>
<feature type="region of interest" description="Disordered" evidence="1">
    <location>
        <begin position="1"/>
        <end position="54"/>
    </location>
</feature>
<feature type="compositionally biased region" description="Basic and acidic residues" evidence="1">
    <location>
        <begin position="21"/>
        <end position="41"/>
    </location>
</feature>
<feature type="non-terminal residue" evidence="2">
    <location>
        <position position="1"/>
    </location>
</feature>
<organism evidence="2 3">
    <name type="scientific">Paramuricea clavata</name>
    <name type="common">Red gorgonian</name>
    <name type="synonym">Violescent sea-whip</name>
    <dbReference type="NCBI Taxonomy" id="317549"/>
    <lineage>
        <taxon>Eukaryota</taxon>
        <taxon>Metazoa</taxon>
        <taxon>Cnidaria</taxon>
        <taxon>Anthozoa</taxon>
        <taxon>Octocorallia</taxon>
        <taxon>Malacalcyonacea</taxon>
        <taxon>Plexauridae</taxon>
        <taxon>Paramuricea</taxon>
    </lineage>
</organism>
<evidence type="ECO:0000313" key="3">
    <source>
        <dbReference type="Proteomes" id="UP001152795"/>
    </source>
</evidence>
<proteinExistence type="predicted"/>